<evidence type="ECO:0000256" key="1">
    <source>
        <dbReference type="SAM" id="MobiDB-lite"/>
    </source>
</evidence>
<dbReference type="AlphaFoldDB" id="A0A4P9YWY8"/>
<feature type="region of interest" description="Disordered" evidence="1">
    <location>
        <begin position="322"/>
        <end position="354"/>
    </location>
</feature>
<proteinExistence type="predicted"/>
<dbReference type="EMBL" id="KZ990215">
    <property type="protein sequence ID" value="RKP24454.1"/>
    <property type="molecule type" value="Genomic_DNA"/>
</dbReference>
<protein>
    <submittedName>
        <fullName evidence="3">Uncharacterized protein</fullName>
    </submittedName>
</protein>
<evidence type="ECO:0000256" key="2">
    <source>
        <dbReference type="SAM" id="Phobius"/>
    </source>
</evidence>
<feature type="transmembrane region" description="Helical" evidence="2">
    <location>
        <begin position="268"/>
        <end position="291"/>
    </location>
</feature>
<dbReference type="PANTHER" id="PTHR34391:SF1">
    <property type="entry name" value="UPF0658 GOLGI APPARATUS MEMBRANE PROTEIN C1952.10C-RELATED"/>
    <property type="match status" value="1"/>
</dbReference>
<feature type="transmembrane region" description="Helical" evidence="2">
    <location>
        <begin position="116"/>
        <end position="141"/>
    </location>
</feature>
<evidence type="ECO:0000313" key="3">
    <source>
        <dbReference type="EMBL" id="RKP24454.1"/>
    </source>
</evidence>
<feature type="transmembrane region" description="Helical" evidence="2">
    <location>
        <begin position="172"/>
        <end position="193"/>
    </location>
</feature>
<accession>A0A4P9YWY8</accession>
<feature type="compositionally biased region" description="Polar residues" evidence="1">
    <location>
        <begin position="332"/>
        <end position="341"/>
    </location>
</feature>
<dbReference type="Proteomes" id="UP000278143">
    <property type="component" value="Unassembled WGS sequence"/>
</dbReference>
<dbReference type="PANTHER" id="PTHR34391">
    <property type="entry name" value="UPF0658 GOLGI APPARATUS MEMBRANE PROTEIN C1952.10C-RELATED"/>
    <property type="match status" value="1"/>
</dbReference>
<gene>
    <name evidence="3" type="ORF">SYNPS1DRAFT_29784</name>
</gene>
<feature type="transmembrane region" description="Helical" evidence="2">
    <location>
        <begin position="50"/>
        <end position="68"/>
    </location>
</feature>
<dbReference type="GO" id="GO:0005794">
    <property type="term" value="C:Golgi apparatus"/>
    <property type="evidence" value="ECO:0007669"/>
    <property type="project" value="TreeGrafter"/>
</dbReference>
<dbReference type="OrthoDB" id="2448307at2759"/>
<feature type="transmembrane region" description="Helical" evidence="2">
    <location>
        <begin position="80"/>
        <end position="101"/>
    </location>
</feature>
<reference evidence="4" key="1">
    <citation type="journal article" date="2018" name="Nat. Microbiol.">
        <title>Leveraging single-cell genomics to expand the fungal tree of life.</title>
        <authorList>
            <person name="Ahrendt S.R."/>
            <person name="Quandt C.A."/>
            <person name="Ciobanu D."/>
            <person name="Clum A."/>
            <person name="Salamov A."/>
            <person name="Andreopoulos B."/>
            <person name="Cheng J.F."/>
            <person name="Woyke T."/>
            <person name="Pelin A."/>
            <person name="Henrissat B."/>
            <person name="Reynolds N.K."/>
            <person name="Benny G.L."/>
            <person name="Smith M.E."/>
            <person name="James T.Y."/>
            <person name="Grigoriev I.V."/>
        </authorList>
    </citation>
    <scope>NUCLEOTIDE SEQUENCE [LARGE SCALE GENOMIC DNA]</scope>
    <source>
        <strain evidence="4">Benny S71-1</strain>
    </source>
</reference>
<keyword evidence="2" id="KW-0812">Transmembrane</keyword>
<feature type="transmembrane region" description="Helical" evidence="2">
    <location>
        <begin position="12"/>
        <end position="35"/>
    </location>
</feature>
<keyword evidence="2" id="KW-1133">Transmembrane helix</keyword>
<sequence>MDKFARSFYSRVTLGLVVFQAAAVIACESVFFYYLSSRLATYRSNKGQGLPVYFAIFLASQIFQVLLVGDAIRMQNTIQIIGFFGFNMCSFIYSCLQIIQIHDAIIANNVESDADWWIICKAMLILVVIMIGICQIFYAWLSFRLYQEFGWKIYKKIGADLQKRRMYRDYHICLMLVKLDLFFFMGFCIQLLALTFDTYNAEYGFTIAALPVSLLTIMLAAYALKREKRKTMLVVFAGFLAASIYFIAKLFIIWAPRNQEKYQFTKKYLTAFAVLALMAVIVTITISIRCYRNFGRGLKPYLMQENPNVEMMQPGRSRMVLEEEDDDDEFTGSASPNSTRPFNPRPANVLSMQL</sequence>
<dbReference type="InterPro" id="IPR040410">
    <property type="entry name" value="UPF0658_Golgi"/>
</dbReference>
<feature type="transmembrane region" description="Helical" evidence="2">
    <location>
        <begin position="205"/>
        <end position="224"/>
    </location>
</feature>
<keyword evidence="2" id="KW-0472">Membrane</keyword>
<keyword evidence="4" id="KW-1185">Reference proteome</keyword>
<feature type="transmembrane region" description="Helical" evidence="2">
    <location>
        <begin position="231"/>
        <end position="256"/>
    </location>
</feature>
<evidence type="ECO:0000313" key="4">
    <source>
        <dbReference type="Proteomes" id="UP000278143"/>
    </source>
</evidence>
<dbReference type="PROSITE" id="PS51257">
    <property type="entry name" value="PROKAR_LIPOPROTEIN"/>
    <property type="match status" value="1"/>
</dbReference>
<name>A0A4P9YWY8_9FUNG</name>
<organism evidence="3 4">
    <name type="scientific">Syncephalis pseudoplumigaleata</name>
    <dbReference type="NCBI Taxonomy" id="1712513"/>
    <lineage>
        <taxon>Eukaryota</taxon>
        <taxon>Fungi</taxon>
        <taxon>Fungi incertae sedis</taxon>
        <taxon>Zoopagomycota</taxon>
        <taxon>Zoopagomycotina</taxon>
        <taxon>Zoopagomycetes</taxon>
        <taxon>Zoopagales</taxon>
        <taxon>Piptocephalidaceae</taxon>
        <taxon>Syncephalis</taxon>
    </lineage>
</organism>